<sequence length="55" mass="6388">VEVSLSKLDFVEKFWELEEKASESAFLRLFDLKRQQYSVDGKSVFHGVVVVVCYC</sequence>
<feature type="non-terminal residue" evidence="1">
    <location>
        <position position="1"/>
    </location>
</feature>
<protein>
    <submittedName>
        <fullName evidence="1">Uncharacterized protein</fullName>
    </submittedName>
</protein>
<dbReference type="Proteomes" id="UP001519460">
    <property type="component" value="Unassembled WGS sequence"/>
</dbReference>
<evidence type="ECO:0000313" key="2">
    <source>
        <dbReference type="Proteomes" id="UP001519460"/>
    </source>
</evidence>
<dbReference type="EMBL" id="JACVVK020000160">
    <property type="protein sequence ID" value="KAK7487777.1"/>
    <property type="molecule type" value="Genomic_DNA"/>
</dbReference>
<proteinExistence type="predicted"/>
<keyword evidence="2" id="KW-1185">Reference proteome</keyword>
<dbReference type="AlphaFoldDB" id="A0ABD0KL38"/>
<reference evidence="1 2" key="1">
    <citation type="journal article" date="2023" name="Sci. Data">
        <title>Genome assembly of the Korean intertidal mud-creeper Batillaria attramentaria.</title>
        <authorList>
            <person name="Patra A.K."/>
            <person name="Ho P.T."/>
            <person name="Jun S."/>
            <person name="Lee S.J."/>
            <person name="Kim Y."/>
            <person name="Won Y.J."/>
        </authorList>
    </citation>
    <scope>NUCLEOTIDE SEQUENCE [LARGE SCALE GENOMIC DNA]</scope>
    <source>
        <strain evidence="1">Wonlab-2016</strain>
    </source>
</reference>
<organism evidence="1 2">
    <name type="scientific">Batillaria attramentaria</name>
    <dbReference type="NCBI Taxonomy" id="370345"/>
    <lineage>
        <taxon>Eukaryota</taxon>
        <taxon>Metazoa</taxon>
        <taxon>Spiralia</taxon>
        <taxon>Lophotrochozoa</taxon>
        <taxon>Mollusca</taxon>
        <taxon>Gastropoda</taxon>
        <taxon>Caenogastropoda</taxon>
        <taxon>Sorbeoconcha</taxon>
        <taxon>Cerithioidea</taxon>
        <taxon>Batillariidae</taxon>
        <taxon>Batillaria</taxon>
    </lineage>
</organism>
<accession>A0ABD0KL38</accession>
<feature type="non-terminal residue" evidence="1">
    <location>
        <position position="55"/>
    </location>
</feature>
<name>A0ABD0KL38_9CAEN</name>
<gene>
    <name evidence="1" type="ORF">BaRGS_00021044</name>
</gene>
<evidence type="ECO:0000313" key="1">
    <source>
        <dbReference type="EMBL" id="KAK7487777.1"/>
    </source>
</evidence>
<comment type="caution">
    <text evidence="1">The sequence shown here is derived from an EMBL/GenBank/DDBJ whole genome shotgun (WGS) entry which is preliminary data.</text>
</comment>